<dbReference type="Pfam" id="PF22594">
    <property type="entry name" value="GTP-eEF1A_C"/>
    <property type="match status" value="1"/>
</dbReference>
<dbReference type="CDD" id="cd01883">
    <property type="entry name" value="EF1_alpha"/>
    <property type="match status" value="1"/>
</dbReference>
<dbReference type="InterPro" id="IPR027417">
    <property type="entry name" value="P-loop_NTPase"/>
</dbReference>
<keyword evidence="6" id="KW-0378">Hydrolase</keyword>
<dbReference type="PRINTS" id="PR00315">
    <property type="entry name" value="ELONGATNFCT"/>
</dbReference>
<evidence type="ECO:0000256" key="1">
    <source>
        <dbReference type="ARBA" id="ARBA00004496"/>
    </source>
</evidence>
<reference evidence="13 14" key="1">
    <citation type="journal article" date="2022" name="G3 (Bethesda)">
        <title>Enemy or ally: a genomic approach to elucidate the lifestyle of Phyllosticta citrichinaensis.</title>
        <authorList>
            <person name="Buijs V.A."/>
            <person name="Groenewald J.Z."/>
            <person name="Haridas S."/>
            <person name="LaButti K.M."/>
            <person name="Lipzen A."/>
            <person name="Martin F.M."/>
            <person name="Barry K."/>
            <person name="Grigoriev I.V."/>
            <person name="Crous P.W."/>
            <person name="Seidl M.F."/>
        </authorList>
    </citation>
    <scope>NUCLEOTIDE SEQUENCE [LARGE SCALE GENOMIC DNA]</scope>
    <source>
        <strain evidence="13 14">CBS 129764</strain>
    </source>
</reference>
<evidence type="ECO:0000256" key="8">
    <source>
        <dbReference type="ARBA" id="ARBA00022917"/>
    </source>
</evidence>
<comment type="caution">
    <text evidence="13">The sequence shown here is derived from an EMBL/GenBank/DDBJ whole genome shotgun (WGS) entry which is preliminary data.</text>
</comment>
<dbReference type="InterPro" id="IPR050100">
    <property type="entry name" value="TRAFAC_GTPase_members"/>
</dbReference>
<dbReference type="SUPFAM" id="SSF52540">
    <property type="entry name" value="P-loop containing nucleoside triphosphate hydrolases"/>
    <property type="match status" value="1"/>
</dbReference>
<dbReference type="CDD" id="cd16267">
    <property type="entry name" value="HBS1-like_II"/>
    <property type="match status" value="1"/>
</dbReference>
<dbReference type="InterPro" id="IPR009000">
    <property type="entry name" value="Transl_B-barrel_sf"/>
</dbReference>
<keyword evidence="7" id="KW-0810">Translation regulation</keyword>
<dbReference type="SUPFAM" id="SSF50465">
    <property type="entry name" value="EF-Tu/eEF-1alpha/eIF2-gamma C-terminal domain"/>
    <property type="match status" value="1"/>
</dbReference>
<feature type="region of interest" description="Disordered" evidence="11">
    <location>
        <begin position="201"/>
        <end position="305"/>
    </location>
</feature>
<dbReference type="Proteomes" id="UP001456524">
    <property type="component" value="Unassembled WGS sequence"/>
</dbReference>
<sequence length="814" mass="89103">MSHRRIKNIDFDDDDIDDYEEDDYGEEGEGGAPLRRHQMRLGKTKVREALGPDFTNIGDKQIEDALWNYYYDIEKSVTYLKSQGHGRGGQCAMPAQTKKAKQPSRFDQAVNTAAQSQLKQVNGQYSNLHITFPLPRRSFFNAYPLPSMLPPLQSDSTPANFFHDTPWLNVPIHRRGALTPARTLPRMGLLGGSSKIAALAAARRKKQEEARSSSAASSAEDAQRQTGRAVSLLDSLSTKASSGSQNNRNQISTGTPQEPTAPKSNAQARPYPRRKRSPSPVKPEPVTVTEPPKVETKKRKAELPDIRAEPSTFAKTMFGSTPRGQLRGGYEYSLPYKYMMPQDFKTDPFAGPSPDDEKDKETGAVTQGVANLTVDEAPRVKSKNLNVVEECEKSNLKPSANFVVIGHVDHGKSTLMGRLLYDLKVVDERSIEKLRKEAQNMGKSSFALAWVMDATSEERSRGVTVDIATNTFETEKTRFTILDAPGHQDFVPNMIAGASQADFAVLVIDASANSFESGLRGQTKEHALLARSIGVQQLIIAVNKMDAASWSKERFDEISQQMAAFLTSAGFQPQNVTFVPCAGLTGQNVAQPVSKDVAPWYNGPSLVQALEESEVSKRALSGPLRMSISDIFRGDITSAVSVAGRIDSGSLQVGDAVITLPRPAGETGTAFIKGIMVDDEPADWAVAGQIPTLHLTNIDPDQLRLGDVVCHPANAIKSITTFTAKILAFEHVMPMFVEVHKGRWNMEGRITKLLATLDKNSGEVTKMKPRVIQPGTVAKVEVQLDRAVPLETAQRVVLRNEGLTVAAALLEEVR</sequence>
<feature type="compositionally biased region" description="Acidic residues" evidence="11">
    <location>
        <begin position="11"/>
        <end position="29"/>
    </location>
</feature>
<feature type="region of interest" description="Disordered" evidence="11">
    <location>
        <begin position="1"/>
        <end position="37"/>
    </location>
</feature>
<organism evidence="13 14">
    <name type="scientific">Phyllosticta citrichinensis</name>
    <dbReference type="NCBI Taxonomy" id="1130410"/>
    <lineage>
        <taxon>Eukaryota</taxon>
        <taxon>Fungi</taxon>
        <taxon>Dikarya</taxon>
        <taxon>Ascomycota</taxon>
        <taxon>Pezizomycotina</taxon>
        <taxon>Dothideomycetes</taxon>
        <taxon>Dothideomycetes incertae sedis</taxon>
        <taxon>Botryosphaeriales</taxon>
        <taxon>Phyllostictaceae</taxon>
        <taxon>Phyllosticta</taxon>
    </lineage>
</organism>
<comment type="catalytic activity">
    <reaction evidence="10">
        <text>GTP + H2O = GDP + phosphate + H(+)</text>
        <dbReference type="Rhea" id="RHEA:19669"/>
        <dbReference type="ChEBI" id="CHEBI:15377"/>
        <dbReference type="ChEBI" id="CHEBI:15378"/>
        <dbReference type="ChEBI" id="CHEBI:37565"/>
        <dbReference type="ChEBI" id="CHEBI:43474"/>
        <dbReference type="ChEBI" id="CHEBI:58189"/>
    </reaction>
    <physiologicalReaction direction="left-to-right" evidence="10">
        <dbReference type="Rhea" id="RHEA:19670"/>
    </physiologicalReaction>
</comment>
<proteinExistence type="inferred from homology"/>
<dbReference type="GO" id="GO:0003746">
    <property type="term" value="F:translation elongation factor activity"/>
    <property type="evidence" value="ECO:0007669"/>
    <property type="project" value="UniProtKB-KW"/>
</dbReference>
<comment type="similarity">
    <text evidence="2">Belongs to the TRAFAC class translation factor GTPase superfamily. Classic translation factor GTPase family. EF-Tu/EF-1A subfamily.</text>
</comment>
<dbReference type="PANTHER" id="PTHR23115">
    <property type="entry name" value="TRANSLATION FACTOR"/>
    <property type="match status" value="1"/>
</dbReference>
<dbReference type="InterPro" id="IPR000795">
    <property type="entry name" value="T_Tr_GTP-bd_dom"/>
</dbReference>
<dbReference type="InterPro" id="IPR031157">
    <property type="entry name" value="G_TR_CS"/>
</dbReference>
<evidence type="ECO:0000313" key="14">
    <source>
        <dbReference type="Proteomes" id="UP001456524"/>
    </source>
</evidence>
<dbReference type="InterPro" id="IPR015033">
    <property type="entry name" value="HBS1-like_N"/>
</dbReference>
<dbReference type="Gene3D" id="3.40.50.300">
    <property type="entry name" value="P-loop containing nucleotide triphosphate hydrolases"/>
    <property type="match status" value="1"/>
</dbReference>
<gene>
    <name evidence="13" type="ORF">IWX90DRAFT_395257</name>
</gene>
<evidence type="ECO:0000256" key="7">
    <source>
        <dbReference type="ARBA" id="ARBA00022845"/>
    </source>
</evidence>
<keyword evidence="8" id="KW-0648">Protein biosynthesis</keyword>
<dbReference type="Gene3D" id="2.40.30.10">
    <property type="entry name" value="Translation factors"/>
    <property type="match status" value="2"/>
</dbReference>
<dbReference type="SUPFAM" id="SSF50447">
    <property type="entry name" value="Translation proteins"/>
    <property type="match status" value="1"/>
</dbReference>
<evidence type="ECO:0000256" key="4">
    <source>
        <dbReference type="ARBA" id="ARBA00022490"/>
    </source>
</evidence>
<evidence type="ECO:0000256" key="6">
    <source>
        <dbReference type="ARBA" id="ARBA00022801"/>
    </source>
</evidence>
<evidence type="ECO:0000313" key="13">
    <source>
        <dbReference type="EMBL" id="KAK8177661.1"/>
    </source>
</evidence>
<protein>
    <recommendedName>
        <fullName evidence="3">Elongation factor 1-alpha</fullName>
    </recommendedName>
</protein>
<evidence type="ECO:0000256" key="10">
    <source>
        <dbReference type="ARBA" id="ARBA00049117"/>
    </source>
</evidence>
<name>A0ABR1Y7P5_9PEZI</name>
<dbReference type="Pfam" id="PF08938">
    <property type="entry name" value="HBS1_N"/>
    <property type="match status" value="1"/>
</dbReference>
<evidence type="ECO:0000259" key="12">
    <source>
        <dbReference type="PROSITE" id="PS51722"/>
    </source>
</evidence>
<keyword evidence="9" id="KW-0342">GTP-binding</keyword>
<accession>A0ABR1Y7P5</accession>
<evidence type="ECO:0000256" key="5">
    <source>
        <dbReference type="ARBA" id="ARBA00022741"/>
    </source>
</evidence>
<keyword evidence="5" id="KW-0547">Nucleotide-binding</keyword>
<dbReference type="InterPro" id="IPR054696">
    <property type="entry name" value="GTP-eEF1A_C"/>
</dbReference>
<feature type="domain" description="Tr-type G" evidence="12">
    <location>
        <begin position="397"/>
        <end position="620"/>
    </location>
</feature>
<keyword evidence="4" id="KW-0963">Cytoplasm</keyword>
<feature type="compositionally biased region" description="Polar residues" evidence="11">
    <location>
        <begin position="234"/>
        <end position="267"/>
    </location>
</feature>
<evidence type="ECO:0000256" key="2">
    <source>
        <dbReference type="ARBA" id="ARBA00007249"/>
    </source>
</evidence>
<dbReference type="InterPro" id="IPR009001">
    <property type="entry name" value="Transl_elong_EF1A/Init_IF2_C"/>
</dbReference>
<evidence type="ECO:0000256" key="3">
    <source>
        <dbReference type="ARBA" id="ARBA00013870"/>
    </source>
</evidence>
<keyword evidence="14" id="KW-1185">Reference proteome</keyword>
<dbReference type="EMBL" id="JBBWUH010000001">
    <property type="protein sequence ID" value="KAK8177661.1"/>
    <property type="molecule type" value="Genomic_DNA"/>
</dbReference>
<dbReference type="PROSITE" id="PS51722">
    <property type="entry name" value="G_TR_2"/>
    <property type="match status" value="1"/>
</dbReference>
<comment type="subcellular location">
    <subcellularLocation>
        <location evidence="1">Cytoplasm</location>
    </subcellularLocation>
</comment>
<evidence type="ECO:0000256" key="11">
    <source>
        <dbReference type="SAM" id="MobiDB-lite"/>
    </source>
</evidence>
<keyword evidence="13" id="KW-0251">Elongation factor</keyword>
<dbReference type="PROSITE" id="PS00301">
    <property type="entry name" value="G_TR_1"/>
    <property type="match status" value="1"/>
</dbReference>
<dbReference type="Pfam" id="PF00009">
    <property type="entry name" value="GTP_EFTU"/>
    <property type="match status" value="1"/>
</dbReference>
<evidence type="ECO:0000256" key="9">
    <source>
        <dbReference type="ARBA" id="ARBA00023134"/>
    </source>
</evidence>